<reference evidence="1 2" key="1">
    <citation type="submission" date="2020-02" db="EMBL/GenBank/DDBJ databases">
        <authorList>
            <person name="Ferguson B K."/>
        </authorList>
    </citation>
    <scope>NUCLEOTIDE SEQUENCE [LARGE SCALE GENOMIC DNA]</scope>
</reference>
<evidence type="ECO:0000313" key="2">
    <source>
        <dbReference type="Proteomes" id="UP000479190"/>
    </source>
</evidence>
<name>A0A6H5IF02_9HYME</name>
<accession>A0A6H5IF02</accession>
<keyword evidence="2" id="KW-1185">Reference proteome</keyword>
<protein>
    <submittedName>
        <fullName evidence="1">Uncharacterized protein</fullName>
    </submittedName>
</protein>
<sequence length="238" mass="27010">MGDKRRLLVGDPRNLARSSSTVAASASRRESLSCTCVKRGRASPRHTCSPLGIARAAISILYFYTQNHARRVQHRTAKLFDDVARAAHGGTLIARMCTANQCARRNDGQEISASQHYGKRLASCLNSSGTATTAKTNTRVNFIDQEIMMKKLRIATRDQSARDANGEEIRRKATRSFRRLGAQRYPYRPPRFTCARTRRRCDPSKRREREREKRGRTDNLILFWPNMREPRAGTMAAI</sequence>
<evidence type="ECO:0000313" key="1">
    <source>
        <dbReference type="EMBL" id="CAB0033332.1"/>
    </source>
</evidence>
<proteinExistence type="predicted"/>
<gene>
    <name evidence="1" type="ORF">TBRA_LOCUS5249</name>
</gene>
<dbReference type="AlphaFoldDB" id="A0A6H5IF02"/>
<dbReference type="EMBL" id="CADCXV010000706">
    <property type="protein sequence ID" value="CAB0033332.1"/>
    <property type="molecule type" value="Genomic_DNA"/>
</dbReference>
<organism evidence="1 2">
    <name type="scientific">Trichogramma brassicae</name>
    <dbReference type="NCBI Taxonomy" id="86971"/>
    <lineage>
        <taxon>Eukaryota</taxon>
        <taxon>Metazoa</taxon>
        <taxon>Ecdysozoa</taxon>
        <taxon>Arthropoda</taxon>
        <taxon>Hexapoda</taxon>
        <taxon>Insecta</taxon>
        <taxon>Pterygota</taxon>
        <taxon>Neoptera</taxon>
        <taxon>Endopterygota</taxon>
        <taxon>Hymenoptera</taxon>
        <taxon>Apocrita</taxon>
        <taxon>Proctotrupomorpha</taxon>
        <taxon>Chalcidoidea</taxon>
        <taxon>Trichogrammatidae</taxon>
        <taxon>Trichogramma</taxon>
    </lineage>
</organism>
<dbReference type="Proteomes" id="UP000479190">
    <property type="component" value="Unassembled WGS sequence"/>
</dbReference>